<name>A0A1B0A9H8_GLOPL</name>
<dbReference type="InterPro" id="IPR050951">
    <property type="entry name" value="Retrovirus_Pol_polyprotein"/>
</dbReference>
<keyword evidence="2" id="KW-0511">Multifunctional enzyme</keyword>
<organism evidence="4 5">
    <name type="scientific">Glossina pallidipes</name>
    <name type="common">Tsetse fly</name>
    <dbReference type="NCBI Taxonomy" id="7398"/>
    <lineage>
        <taxon>Eukaryota</taxon>
        <taxon>Metazoa</taxon>
        <taxon>Ecdysozoa</taxon>
        <taxon>Arthropoda</taxon>
        <taxon>Hexapoda</taxon>
        <taxon>Insecta</taxon>
        <taxon>Pterygota</taxon>
        <taxon>Neoptera</taxon>
        <taxon>Endopterygota</taxon>
        <taxon>Diptera</taxon>
        <taxon>Brachycera</taxon>
        <taxon>Muscomorpha</taxon>
        <taxon>Hippoboscoidea</taxon>
        <taxon>Glossinidae</taxon>
        <taxon>Glossina</taxon>
    </lineage>
</organism>
<dbReference type="VEuPathDB" id="VectorBase:GPAI038480"/>
<dbReference type="FunFam" id="3.30.70.270:FF:000020">
    <property type="entry name" value="Transposon Tf2-6 polyprotein-like Protein"/>
    <property type="match status" value="1"/>
</dbReference>
<evidence type="ECO:0000256" key="1">
    <source>
        <dbReference type="ARBA" id="ARBA00012493"/>
    </source>
</evidence>
<evidence type="ECO:0000313" key="5">
    <source>
        <dbReference type="Proteomes" id="UP000092445"/>
    </source>
</evidence>
<dbReference type="PANTHER" id="PTHR37984">
    <property type="entry name" value="PROTEIN CBG26694"/>
    <property type="match status" value="1"/>
</dbReference>
<dbReference type="InterPro" id="IPR043128">
    <property type="entry name" value="Rev_trsase/Diguanyl_cyclase"/>
</dbReference>
<evidence type="ECO:0000313" key="4">
    <source>
        <dbReference type="EnsemblMetazoa" id="GPAI038480-PA"/>
    </source>
</evidence>
<dbReference type="InterPro" id="IPR041577">
    <property type="entry name" value="RT_RNaseH_2"/>
</dbReference>
<dbReference type="AlphaFoldDB" id="A0A1B0A9H8"/>
<dbReference type="Pfam" id="PF17919">
    <property type="entry name" value="RT_RNaseH_2"/>
    <property type="match status" value="1"/>
</dbReference>
<reference evidence="4" key="2">
    <citation type="submission" date="2020-05" db="UniProtKB">
        <authorList>
            <consortium name="EnsemblMetazoa"/>
        </authorList>
    </citation>
    <scope>IDENTIFICATION</scope>
    <source>
        <strain evidence="4">IAEA</strain>
    </source>
</reference>
<protein>
    <recommendedName>
        <fullName evidence="1">RNA-directed DNA polymerase</fullName>
        <ecNumber evidence="1">2.7.7.49</ecNumber>
    </recommendedName>
</protein>
<dbReference type="EC" id="2.7.7.49" evidence="1"/>
<feature type="domain" description="Reverse transcriptase/retrotransposon-derived protein RNase H-like" evidence="3">
    <location>
        <begin position="137"/>
        <end position="186"/>
    </location>
</feature>
<reference evidence="5" key="1">
    <citation type="submission" date="2014-03" db="EMBL/GenBank/DDBJ databases">
        <authorList>
            <person name="Aksoy S."/>
            <person name="Warren W."/>
            <person name="Wilson R.K."/>
        </authorList>
    </citation>
    <scope>NUCLEOTIDE SEQUENCE [LARGE SCALE GENOMIC DNA]</scope>
    <source>
        <strain evidence="5">IAEA</strain>
    </source>
</reference>
<dbReference type="STRING" id="7398.A0A1B0A9H8"/>
<dbReference type="EnsemblMetazoa" id="GPAI038480-RA">
    <property type="protein sequence ID" value="GPAI038480-PA"/>
    <property type="gene ID" value="GPAI038480"/>
</dbReference>
<dbReference type="InterPro" id="IPR043502">
    <property type="entry name" value="DNA/RNA_pol_sf"/>
</dbReference>
<keyword evidence="5" id="KW-1185">Reference proteome</keyword>
<dbReference type="GO" id="GO:0003964">
    <property type="term" value="F:RNA-directed DNA polymerase activity"/>
    <property type="evidence" value="ECO:0007669"/>
    <property type="project" value="UniProtKB-EC"/>
</dbReference>
<accession>A0A1B0A9H8</accession>
<evidence type="ECO:0000259" key="3">
    <source>
        <dbReference type="Pfam" id="PF17919"/>
    </source>
</evidence>
<dbReference type="PANTHER" id="PTHR37984:SF5">
    <property type="entry name" value="PROTEIN NYNRIN-LIKE"/>
    <property type="match status" value="1"/>
</dbReference>
<proteinExistence type="predicted"/>
<evidence type="ECO:0000256" key="2">
    <source>
        <dbReference type="ARBA" id="ARBA00023268"/>
    </source>
</evidence>
<dbReference type="Proteomes" id="UP000092445">
    <property type="component" value="Unassembled WGS sequence"/>
</dbReference>
<dbReference type="Gene3D" id="3.30.70.270">
    <property type="match status" value="1"/>
</dbReference>
<sequence>MVQSKQEISPNSEPTLWATGNRDLKLSNTCVVDPKKEHATDNIICTAVLKLNFEKGSFFGKEVKYLGDKVSTNEIHTDEDEIRVVREWLQPNNLHEDPNFLGLCTYYRRFVSRFVMVDSGLHDLTKKKRSFIQWKIQEHAFMQLKELLCTAPILAYPVPGEKVILDSDASPEILGSVPSQQIAGNEKMKP</sequence>
<dbReference type="SUPFAM" id="SSF56672">
    <property type="entry name" value="DNA/RNA polymerases"/>
    <property type="match status" value="1"/>
</dbReference>